<protein>
    <recommendedName>
        <fullName evidence="1">Peptidoglycan binding-like domain-containing protein</fullName>
    </recommendedName>
</protein>
<reference evidence="2 3" key="2">
    <citation type="submission" date="2016-08" db="EMBL/GenBank/DDBJ databases">
        <title>Orenia metallireducens sp. nov. strain Z6, a Novel Metal-reducing Firmicute from the Deep Subsurface.</title>
        <authorList>
            <person name="Maxim B.I."/>
            <person name="Kenneth K."/>
            <person name="Flynn T.M."/>
            <person name="Oloughlin E.J."/>
            <person name="Locke R.A."/>
            <person name="Weber J.R."/>
            <person name="Egan S.M."/>
            <person name="Mackie R.I."/>
            <person name="Cann I.K."/>
        </authorList>
    </citation>
    <scope>NUCLEOTIDE SEQUENCE [LARGE SCALE GENOMIC DNA]</scope>
    <source>
        <strain evidence="2 3">Z6</strain>
    </source>
</reference>
<proteinExistence type="predicted"/>
<dbReference type="EMBL" id="LWDV01000007">
    <property type="protein sequence ID" value="OCL27579.1"/>
    <property type="molecule type" value="Genomic_DNA"/>
</dbReference>
<dbReference type="NCBIfam" id="NF033223">
    <property type="entry name" value="YHYH_alt"/>
    <property type="match status" value="1"/>
</dbReference>
<dbReference type="InterPro" id="IPR036366">
    <property type="entry name" value="PGBDSf"/>
</dbReference>
<dbReference type="InterPro" id="IPR047773">
    <property type="entry name" value="YHYH_dom_bact"/>
</dbReference>
<reference evidence="3" key="1">
    <citation type="submission" date="2016-07" db="EMBL/GenBank/DDBJ databases">
        <authorList>
            <person name="Florea S."/>
            <person name="Webb J.S."/>
            <person name="Jaromczyk J."/>
            <person name="Schardl C.L."/>
        </authorList>
    </citation>
    <scope>NUCLEOTIDE SEQUENCE [LARGE SCALE GENOMIC DNA]</scope>
    <source>
        <strain evidence="3">Z6</strain>
    </source>
</reference>
<evidence type="ECO:0000313" key="3">
    <source>
        <dbReference type="Proteomes" id="UP000093514"/>
    </source>
</evidence>
<dbReference type="Proteomes" id="UP000093514">
    <property type="component" value="Unassembled WGS sequence"/>
</dbReference>
<dbReference type="OrthoDB" id="1757415at2"/>
<comment type="caution">
    <text evidence="2">The sequence shown here is derived from an EMBL/GenBank/DDBJ whole genome shotgun (WGS) entry which is preliminary data.</text>
</comment>
<dbReference type="AlphaFoldDB" id="A0A1C0AB24"/>
<dbReference type="InterPro" id="IPR002477">
    <property type="entry name" value="Peptidoglycan-bd-like"/>
</dbReference>
<dbReference type="InterPro" id="IPR036365">
    <property type="entry name" value="PGBD-like_sf"/>
</dbReference>
<dbReference type="Pfam" id="PF01471">
    <property type="entry name" value="PG_binding_1"/>
    <property type="match status" value="1"/>
</dbReference>
<organism evidence="2 3">
    <name type="scientific">Orenia metallireducens</name>
    <dbReference type="NCBI Taxonomy" id="1413210"/>
    <lineage>
        <taxon>Bacteria</taxon>
        <taxon>Bacillati</taxon>
        <taxon>Bacillota</taxon>
        <taxon>Clostridia</taxon>
        <taxon>Halanaerobiales</taxon>
        <taxon>Halobacteroidaceae</taxon>
        <taxon>Orenia</taxon>
    </lineage>
</organism>
<accession>A0A1C0AB24</accession>
<dbReference type="SUPFAM" id="SSF47090">
    <property type="entry name" value="PGBD-like"/>
    <property type="match status" value="1"/>
</dbReference>
<dbReference type="Gene3D" id="1.10.101.10">
    <property type="entry name" value="PGBD-like superfamily/PGBD"/>
    <property type="match status" value="1"/>
</dbReference>
<keyword evidence="3" id="KW-1185">Reference proteome</keyword>
<gene>
    <name evidence="2" type="ORF">U472_03225</name>
</gene>
<dbReference type="RefSeq" id="WP_068715462.1">
    <property type="nucleotide sequence ID" value="NZ_LWDV01000007.1"/>
</dbReference>
<name>A0A1C0AB24_9FIRM</name>
<evidence type="ECO:0000259" key="1">
    <source>
        <dbReference type="Pfam" id="PF01471"/>
    </source>
</evidence>
<evidence type="ECO:0000313" key="2">
    <source>
        <dbReference type="EMBL" id="OCL27579.1"/>
    </source>
</evidence>
<sequence>MTFKNKATKSKFNLILLIIVLIFTVTSNIYAHSGRTDSNGGHYVRSKGTGYPVGSYHYHNSGYSNNSTNISSLLKDNEPTNSNNYKQQLLKIDYYKALKFYILNYTNDEVELLQKALNQLGYNCGEIDGFIGKRTISSVVKFQEKNELQVDGMAGKQVKEVLASLSNLYKESINSNNINSKNAVN</sequence>
<feature type="domain" description="Peptidoglycan binding-like" evidence="1">
    <location>
        <begin position="107"/>
        <end position="162"/>
    </location>
</feature>